<protein>
    <submittedName>
        <fullName evidence="1">Uncharacterized protein</fullName>
    </submittedName>
</protein>
<organism evidence="1 2">
    <name type="scientific">Prorocentrum cordatum</name>
    <dbReference type="NCBI Taxonomy" id="2364126"/>
    <lineage>
        <taxon>Eukaryota</taxon>
        <taxon>Sar</taxon>
        <taxon>Alveolata</taxon>
        <taxon>Dinophyceae</taxon>
        <taxon>Prorocentrales</taxon>
        <taxon>Prorocentraceae</taxon>
        <taxon>Prorocentrum</taxon>
    </lineage>
</organism>
<accession>A0ABN9WH21</accession>
<dbReference type="Proteomes" id="UP001189429">
    <property type="component" value="Unassembled WGS sequence"/>
</dbReference>
<dbReference type="InterPro" id="IPR000048">
    <property type="entry name" value="IQ_motif_EF-hand-BS"/>
</dbReference>
<dbReference type="Gene3D" id="1.20.5.190">
    <property type="match status" value="1"/>
</dbReference>
<dbReference type="Gene3D" id="1.20.5.1190">
    <property type="entry name" value="iswi atpase"/>
    <property type="match status" value="1"/>
</dbReference>
<dbReference type="PROSITE" id="PS50096">
    <property type="entry name" value="IQ"/>
    <property type="match status" value="1"/>
</dbReference>
<evidence type="ECO:0000313" key="2">
    <source>
        <dbReference type="Proteomes" id="UP001189429"/>
    </source>
</evidence>
<dbReference type="Pfam" id="PF00612">
    <property type="entry name" value="IQ"/>
    <property type="match status" value="2"/>
</dbReference>
<sequence length="245" mass="28478">MVRGALWRLHLQKTNKYAAYAQAHLRGFTTRRLIEKMRSAVVMIQRNWRRFQAQLNIKLLLYEKLEEIRVRRKEILRDKLEEAAACVIQSNYRRHREYQTVIFMKREKGEADKRTSTMLVALWSAAANMRHYIHPWWRHLPEDIQEVLQQIKGSLQRTIALMPVSGKLASEELGRRGLRVSGAEHLRYDQAGKDPDLASHMLLSVTRHLLSHVPAEFFAPTVKWACYALGHQAVQLGGAPGYFAK</sequence>
<dbReference type="EMBL" id="CAUYUJ010018630">
    <property type="protein sequence ID" value="CAK0885135.1"/>
    <property type="molecule type" value="Genomic_DNA"/>
</dbReference>
<proteinExistence type="predicted"/>
<name>A0ABN9WH21_9DINO</name>
<dbReference type="SUPFAM" id="SSF52540">
    <property type="entry name" value="P-loop containing nucleoside triphosphate hydrolases"/>
    <property type="match status" value="1"/>
</dbReference>
<dbReference type="InterPro" id="IPR027417">
    <property type="entry name" value="P-loop_NTPase"/>
</dbReference>
<keyword evidence="2" id="KW-1185">Reference proteome</keyword>
<feature type="non-terminal residue" evidence="1">
    <location>
        <position position="245"/>
    </location>
</feature>
<reference evidence="1" key="1">
    <citation type="submission" date="2023-10" db="EMBL/GenBank/DDBJ databases">
        <authorList>
            <person name="Chen Y."/>
            <person name="Shah S."/>
            <person name="Dougan E. K."/>
            <person name="Thang M."/>
            <person name="Chan C."/>
        </authorList>
    </citation>
    <scope>NUCLEOTIDE SEQUENCE [LARGE SCALE GENOMIC DNA]</scope>
</reference>
<dbReference type="SMART" id="SM00015">
    <property type="entry name" value="IQ"/>
    <property type="match status" value="3"/>
</dbReference>
<evidence type="ECO:0000313" key="1">
    <source>
        <dbReference type="EMBL" id="CAK0885135.1"/>
    </source>
</evidence>
<comment type="caution">
    <text evidence="1">The sequence shown here is derived from an EMBL/GenBank/DDBJ whole genome shotgun (WGS) entry which is preliminary data.</text>
</comment>
<gene>
    <name evidence="1" type="ORF">PCOR1329_LOCUS66838</name>
</gene>